<dbReference type="EMBL" id="KQ243262">
    <property type="protein sequence ID" value="KNC76094.1"/>
    <property type="molecule type" value="Genomic_DNA"/>
</dbReference>
<dbReference type="GeneID" id="25911901"/>
<feature type="region of interest" description="Disordered" evidence="1">
    <location>
        <begin position="1"/>
        <end position="20"/>
    </location>
</feature>
<dbReference type="RefSeq" id="XP_014149996.1">
    <property type="nucleotide sequence ID" value="XM_014294521.1"/>
</dbReference>
<keyword evidence="3" id="KW-1185">Reference proteome</keyword>
<accession>A0A0L0FH45</accession>
<dbReference type="AlphaFoldDB" id="A0A0L0FH45"/>
<proteinExistence type="predicted"/>
<feature type="compositionally biased region" description="Basic and acidic residues" evidence="1">
    <location>
        <begin position="67"/>
        <end position="84"/>
    </location>
</feature>
<evidence type="ECO:0000313" key="2">
    <source>
        <dbReference type="EMBL" id="KNC76094.1"/>
    </source>
</evidence>
<dbReference type="Proteomes" id="UP000054560">
    <property type="component" value="Unassembled WGS sequence"/>
</dbReference>
<feature type="non-terminal residue" evidence="2">
    <location>
        <position position="93"/>
    </location>
</feature>
<reference evidence="2 3" key="1">
    <citation type="submission" date="2011-02" db="EMBL/GenBank/DDBJ databases">
        <title>The Genome Sequence of Sphaeroforma arctica JP610.</title>
        <authorList>
            <consortium name="The Broad Institute Genome Sequencing Platform"/>
            <person name="Russ C."/>
            <person name="Cuomo C."/>
            <person name="Young S.K."/>
            <person name="Zeng Q."/>
            <person name="Gargeya S."/>
            <person name="Alvarado L."/>
            <person name="Berlin A."/>
            <person name="Chapman S.B."/>
            <person name="Chen Z."/>
            <person name="Freedman E."/>
            <person name="Gellesch M."/>
            <person name="Goldberg J."/>
            <person name="Griggs A."/>
            <person name="Gujja S."/>
            <person name="Heilman E."/>
            <person name="Heiman D."/>
            <person name="Howarth C."/>
            <person name="Mehta T."/>
            <person name="Neiman D."/>
            <person name="Pearson M."/>
            <person name="Roberts A."/>
            <person name="Saif S."/>
            <person name="Shea T."/>
            <person name="Shenoy N."/>
            <person name="Sisk P."/>
            <person name="Stolte C."/>
            <person name="Sykes S."/>
            <person name="White J."/>
            <person name="Yandava C."/>
            <person name="Burger G."/>
            <person name="Gray M.W."/>
            <person name="Holland P.W.H."/>
            <person name="King N."/>
            <person name="Lang F.B.F."/>
            <person name="Roger A.J."/>
            <person name="Ruiz-Trillo I."/>
            <person name="Haas B."/>
            <person name="Nusbaum C."/>
            <person name="Birren B."/>
        </authorList>
    </citation>
    <scope>NUCLEOTIDE SEQUENCE [LARGE SCALE GENOMIC DNA]</scope>
    <source>
        <strain evidence="2 3">JP610</strain>
    </source>
</reference>
<protein>
    <submittedName>
        <fullName evidence="2">Uncharacterized protein</fullName>
    </submittedName>
</protein>
<gene>
    <name evidence="2" type="ORF">SARC_11397</name>
</gene>
<name>A0A0L0FH45_9EUKA</name>
<organism evidence="2 3">
    <name type="scientific">Sphaeroforma arctica JP610</name>
    <dbReference type="NCBI Taxonomy" id="667725"/>
    <lineage>
        <taxon>Eukaryota</taxon>
        <taxon>Ichthyosporea</taxon>
        <taxon>Ichthyophonida</taxon>
        <taxon>Sphaeroforma</taxon>
    </lineage>
</organism>
<evidence type="ECO:0000256" key="1">
    <source>
        <dbReference type="SAM" id="MobiDB-lite"/>
    </source>
</evidence>
<sequence length="93" mass="10201">MCDADISDDMGIQEGDKQTQSHDVVILRELFEESLPGSPSLLLRGNQDMQAIGTSIEDSEDVFQYPKRGDGTDSLRSAKTEEVTASHNTWAGK</sequence>
<feature type="region of interest" description="Disordered" evidence="1">
    <location>
        <begin position="63"/>
        <end position="93"/>
    </location>
</feature>
<evidence type="ECO:0000313" key="3">
    <source>
        <dbReference type="Proteomes" id="UP000054560"/>
    </source>
</evidence>